<dbReference type="InterPro" id="IPR036291">
    <property type="entry name" value="NAD(P)-bd_dom_sf"/>
</dbReference>
<dbReference type="InterPro" id="IPR051604">
    <property type="entry name" value="Ergot_Alk_Oxidoreductase"/>
</dbReference>
<evidence type="ECO:0000313" key="2">
    <source>
        <dbReference type="EMBL" id="KAJ9145448.1"/>
    </source>
</evidence>
<protein>
    <submittedName>
        <fullName evidence="2">Quinone oxidoreductase 2</fullName>
    </submittedName>
</protein>
<comment type="caution">
    <text evidence="2">The sequence shown here is derived from an EMBL/GenBank/DDBJ whole genome shotgun (WGS) entry which is preliminary data.</text>
</comment>
<proteinExistence type="predicted"/>
<dbReference type="Pfam" id="PF13460">
    <property type="entry name" value="NAD_binding_10"/>
    <property type="match status" value="1"/>
</dbReference>
<evidence type="ECO:0000259" key="1">
    <source>
        <dbReference type="Pfam" id="PF13460"/>
    </source>
</evidence>
<dbReference type="PANTHER" id="PTHR43162">
    <property type="match status" value="1"/>
</dbReference>
<keyword evidence="3" id="KW-1185">Reference proteome</keyword>
<sequence>MPKYVLTGVDGHLGGIAASYAVQIAKPDEKLVFTTYQLDTIPADKLAEWKSKGAEVQVATYDDPESLKRVFAGAEAVTLISTWLFGEGRRRQARNVVEAAKATGVKRVCYTSFVGAGIQAERDEDIPFLPRDHHYIEGVVTGSGLQYSIQRNYLYMDNIPALFAQSWKFCGDRWLNNSHGQKGAYVAREDAGRVAAALLLGRGEPNTIYDVTGPEAVTDREVFDWINSQSGYKAQFVDTPDEELKKWWLDRGLPESFEGDFSALPMKLCIGDLLCCGEMVARGFMAQTSDTVEKLTGRKPLGYKEALLEYKDIFPRSE</sequence>
<dbReference type="InterPro" id="IPR016040">
    <property type="entry name" value="NAD(P)-bd_dom"/>
</dbReference>
<dbReference type="AlphaFoldDB" id="A0AA38RG45"/>
<organism evidence="2 3">
    <name type="scientific">Pleurostoma richardsiae</name>
    <dbReference type="NCBI Taxonomy" id="41990"/>
    <lineage>
        <taxon>Eukaryota</taxon>
        <taxon>Fungi</taxon>
        <taxon>Dikarya</taxon>
        <taxon>Ascomycota</taxon>
        <taxon>Pezizomycotina</taxon>
        <taxon>Sordariomycetes</taxon>
        <taxon>Sordariomycetidae</taxon>
        <taxon>Calosphaeriales</taxon>
        <taxon>Pleurostomataceae</taxon>
        <taxon>Pleurostoma</taxon>
    </lineage>
</organism>
<dbReference type="Gene3D" id="3.40.50.720">
    <property type="entry name" value="NAD(P)-binding Rossmann-like Domain"/>
    <property type="match status" value="1"/>
</dbReference>
<dbReference type="Gene3D" id="3.90.25.10">
    <property type="entry name" value="UDP-galactose 4-epimerase, domain 1"/>
    <property type="match status" value="1"/>
</dbReference>
<feature type="domain" description="NAD(P)-binding" evidence="1">
    <location>
        <begin position="44"/>
        <end position="158"/>
    </location>
</feature>
<gene>
    <name evidence="2" type="ORF">NKR23_g5465</name>
</gene>
<dbReference type="SUPFAM" id="SSF51735">
    <property type="entry name" value="NAD(P)-binding Rossmann-fold domains"/>
    <property type="match status" value="1"/>
</dbReference>
<reference evidence="2" key="1">
    <citation type="submission" date="2022-07" db="EMBL/GenBank/DDBJ databases">
        <title>Fungi with potential for degradation of polypropylene.</title>
        <authorList>
            <person name="Gostincar C."/>
        </authorList>
    </citation>
    <scope>NUCLEOTIDE SEQUENCE</scope>
    <source>
        <strain evidence="2">EXF-13308</strain>
    </source>
</reference>
<accession>A0AA38RG45</accession>
<dbReference type="PANTHER" id="PTHR43162:SF1">
    <property type="entry name" value="PRESTALK A DIFFERENTIATION PROTEIN A"/>
    <property type="match status" value="1"/>
</dbReference>
<name>A0AA38RG45_9PEZI</name>
<evidence type="ECO:0000313" key="3">
    <source>
        <dbReference type="Proteomes" id="UP001174694"/>
    </source>
</evidence>
<dbReference type="Proteomes" id="UP001174694">
    <property type="component" value="Unassembled WGS sequence"/>
</dbReference>
<dbReference type="EMBL" id="JANBVO010000014">
    <property type="protein sequence ID" value="KAJ9145448.1"/>
    <property type="molecule type" value="Genomic_DNA"/>
</dbReference>